<reference evidence="3" key="1">
    <citation type="submission" date="2016-02" db="EMBL/GenBank/DDBJ databases">
        <authorList>
            <person name="Dunlap C."/>
        </authorList>
    </citation>
    <scope>NUCLEOTIDE SEQUENCE [LARGE SCALE GENOMIC DNA]</scope>
    <source>
        <strain evidence="3">NRRL B-41092</strain>
    </source>
</reference>
<comment type="caution">
    <text evidence="2">The sequence shown here is derived from an EMBL/GenBank/DDBJ whole genome shotgun (WGS) entry which is preliminary data.</text>
</comment>
<feature type="transmembrane region" description="Helical" evidence="1">
    <location>
        <begin position="51"/>
        <end position="69"/>
    </location>
</feature>
<evidence type="ECO:0000256" key="1">
    <source>
        <dbReference type="SAM" id="Phobius"/>
    </source>
</evidence>
<feature type="transmembrane region" description="Helical" evidence="1">
    <location>
        <begin position="20"/>
        <end position="39"/>
    </location>
</feature>
<accession>A0A150FAQ6</accession>
<dbReference type="STRING" id="1793963.AXI58_10395"/>
<dbReference type="AlphaFoldDB" id="A0A150FAQ6"/>
<dbReference type="EMBL" id="LSBA01000005">
    <property type="protein sequence ID" value="KXZ22391.1"/>
    <property type="molecule type" value="Genomic_DNA"/>
</dbReference>
<keyword evidence="1" id="KW-0812">Transmembrane</keyword>
<proteinExistence type="predicted"/>
<protein>
    <submittedName>
        <fullName evidence="2">Uncharacterized protein</fullName>
    </submittedName>
</protein>
<evidence type="ECO:0000313" key="3">
    <source>
        <dbReference type="Proteomes" id="UP000075430"/>
    </source>
</evidence>
<evidence type="ECO:0000313" key="2">
    <source>
        <dbReference type="EMBL" id="KXZ22391.1"/>
    </source>
</evidence>
<keyword evidence="1" id="KW-1133">Transmembrane helix</keyword>
<organism evidence="2 3">
    <name type="scientific">Bacillus nakamurai</name>
    <dbReference type="NCBI Taxonomy" id="1793963"/>
    <lineage>
        <taxon>Bacteria</taxon>
        <taxon>Bacillati</taxon>
        <taxon>Bacillota</taxon>
        <taxon>Bacilli</taxon>
        <taxon>Bacillales</taxon>
        <taxon>Bacillaceae</taxon>
        <taxon>Bacillus</taxon>
    </lineage>
</organism>
<keyword evidence="3" id="KW-1185">Reference proteome</keyword>
<keyword evidence="1" id="KW-0472">Membrane</keyword>
<sequence length="110" mass="12950">MFLNLLRDARILRRELLPGALAFVGMNLFVYFLFGGLTATDYQIMVTRRTAMVIVSIGIPCCFVLKYLIVWRPLIRKAMEELKEEDQNVRILKKYEFLRRKFDKTEILSG</sequence>
<dbReference type="Proteomes" id="UP000075430">
    <property type="component" value="Unassembled WGS sequence"/>
</dbReference>
<gene>
    <name evidence="2" type="ORF">AXI58_10395</name>
</gene>
<name>A0A150FAQ6_9BACI</name>